<dbReference type="Proteomes" id="UP001164539">
    <property type="component" value="Chromosome 8"/>
</dbReference>
<proteinExistence type="predicted"/>
<protein>
    <submittedName>
        <fullName evidence="1">Mitochondrial inner membrane protein OXA1-like</fullName>
    </submittedName>
</protein>
<comment type="caution">
    <text evidence="1">The sequence shown here is derived from an EMBL/GenBank/DDBJ whole genome shotgun (WGS) entry which is preliminary data.</text>
</comment>
<sequence length="438" mass="48216">MAYRRTLSTRATLIARAYNPAFSYTLHDHDRKQKSNDEDLSQRNIRNFIQSRSFGSSLNNSYVSSALLLSQRVSEFSPGPSMGSAFCRYMSTTVGGGSDKIELMSDVADVLTDTTVQSVANQVPAVNEVAIAAADSFLPVAALQHFIDSVHNLTGFNWWASIVVATLLIRSATFPLLINQLKSTTKLTLMRPHLEEIKQQMQDKGMDPAAVAEGQKQMKNLFKEYGVSPLTPLKGLFIQGPVFVSFFLAISNMAEKVPSFKNGGSFWFTDLTTPDSFYILPVLTGLSFLITVECNMQEGMEGNPAAGTMKNISRGFAVLSVPLTMSFPKAIFCYWITSNFFSLMYGLALKVPGVKKTLGIPEIAMPPQPTTTQKPTFSLFSAIKQASEAKAARQASETSLPAEQSKVTEHRVSSSSVLSQRIRSLEKQVKARKKNKKR</sequence>
<gene>
    <name evidence="1" type="ORF">OWV82_014236</name>
</gene>
<name>A0ACC1XKA4_MELAZ</name>
<evidence type="ECO:0000313" key="1">
    <source>
        <dbReference type="EMBL" id="KAJ4711894.1"/>
    </source>
</evidence>
<reference evidence="1 2" key="1">
    <citation type="journal article" date="2023" name="Science">
        <title>Complex scaffold remodeling in plant triterpene biosynthesis.</title>
        <authorList>
            <person name="De La Pena R."/>
            <person name="Hodgson H."/>
            <person name="Liu J.C."/>
            <person name="Stephenson M.J."/>
            <person name="Martin A.C."/>
            <person name="Owen C."/>
            <person name="Harkess A."/>
            <person name="Leebens-Mack J."/>
            <person name="Jimenez L.E."/>
            <person name="Osbourn A."/>
            <person name="Sattely E.S."/>
        </authorList>
    </citation>
    <scope>NUCLEOTIDE SEQUENCE [LARGE SCALE GENOMIC DNA]</scope>
    <source>
        <strain evidence="2">cv. JPN11</strain>
        <tissue evidence="1">Leaf</tissue>
    </source>
</reference>
<keyword evidence="2" id="KW-1185">Reference proteome</keyword>
<evidence type="ECO:0000313" key="2">
    <source>
        <dbReference type="Proteomes" id="UP001164539"/>
    </source>
</evidence>
<organism evidence="1 2">
    <name type="scientific">Melia azedarach</name>
    <name type="common">Chinaberry tree</name>
    <dbReference type="NCBI Taxonomy" id="155640"/>
    <lineage>
        <taxon>Eukaryota</taxon>
        <taxon>Viridiplantae</taxon>
        <taxon>Streptophyta</taxon>
        <taxon>Embryophyta</taxon>
        <taxon>Tracheophyta</taxon>
        <taxon>Spermatophyta</taxon>
        <taxon>Magnoliopsida</taxon>
        <taxon>eudicotyledons</taxon>
        <taxon>Gunneridae</taxon>
        <taxon>Pentapetalae</taxon>
        <taxon>rosids</taxon>
        <taxon>malvids</taxon>
        <taxon>Sapindales</taxon>
        <taxon>Meliaceae</taxon>
        <taxon>Melia</taxon>
    </lineage>
</organism>
<accession>A0ACC1XKA4</accession>
<dbReference type="EMBL" id="CM051401">
    <property type="protein sequence ID" value="KAJ4711894.1"/>
    <property type="molecule type" value="Genomic_DNA"/>
</dbReference>